<dbReference type="GO" id="GO:0046081">
    <property type="term" value="P:dUTP catabolic process"/>
    <property type="evidence" value="ECO:0007669"/>
    <property type="project" value="TreeGrafter"/>
</dbReference>
<dbReference type="Proteomes" id="UP001152173">
    <property type="component" value="Unassembled WGS sequence"/>
</dbReference>
<dbReference type="InterPro" id="IPR048011">
    <property type="entry name" value="NTP-PPase_MazG-like_C"/>
</dbReference>
<sequence>MNTITVLGLGAGDLEQLPLGVYKKLLKAQRLYVRTAEHPVLQELKDEGITYESFDAIYEKHDAFESVYKEIVETLITLSQSDSLFYAVPGHPLVAEQTVQWLVDAEKEGRIQLEIVGGQSFLDPIFNALRIDPIEGFQLLDGTMFKRDDVQMSQHVLIAQVYDAYSASEVKLTLMEKYPEDYPVTIVTAAGSSGEVLRTVPLYELDRAAELNNLTTVYVPPATNRDERLKEWSTFREIIAKLRAPDGCPWDREQTHETLKKHLIEEVHEFLQAVNDQDDDGMIEELGDVLLQVFLHAQIGEDDGYFSMEDVLESVSSKMIRRHPHVFGDVEVENSEDVLRNWQQLKLAEKGQGKSRILDGQDRSESSLLTSYNYQKAAAKVGFDWPDAEGAWLKFEEEWKEFKHEILNGSSSTQLDELGDVLFTIVNVARFYGLSPEEAMMHANRKFKTRFHYVEDSVTKDKGDFKAYTLDELEAFWQQAKQTKGDE</sequence>
<dbReference type="Gene3D" id="1.10.287.1080">
    <property type="entry name" value="MazG-like"/>
    <property type="match status" value="2"/>
</dbReference>
<dbReference type="SUPFAM" id="SSF101386">
    <property type="entry name" value="all-alpha NTP pyrophosphatases"/>
    <property type="match status" value="2"/>
</dbReference>
<dbReference type="GO" id="GO:0046076">
    <property type="term" value="P:dTTP catabolic process"/>
    <property type="evidence" value="ECO:0007669"/>
    <property type="project" value="TreeGrafter"/>
</dbReference>
<evidence type="ECO:0000259" key="1">
    <source>
        <dbReference type="Pfam" id="PF00590"/>
    </source>
</evidence>
<dbReference type="CDD" id="cd11529">
    <property type="entry name" value="NTP-PPase_MazG_Cterm"/>
    <property type="match status" value="1"/>
</dbReference>
<dbReference type="InterPro" id="IPR035013">
    <property type="entry name" value="YabN_N"/>
</dbReference>
<dbReference type="GO" id="GO:0006950">
    <property type="term" value="P:response to stress"/>
    <property type="evidence" value="ECO:0007669"/>
    <property type="project" value="UniProtKB-ARBA"/>
</dbReference>
<dbReference type="FunFam" id="3.40.1010.10:FF:000008">
    <property type="entry name" value="Similar to nucleoside triphosphate pyrophosphohydrolase, MazG"/>
    <property type="match status" value="1"/>
</dbReference>
<comment type="caution">
    <text evidence="3">The sequence shown here is derived from an EMBL/GenBank/DDBJ whole genome shotgun (WGS) entry which is preliminary data.</text>
</comment>
<dbReference type="EC" id="3.6.1.9" evidence="3"/>
<evidence type="ECO:0000313" key="4">
    <source>
        <dbReference type="Proteomes" id="UP001152173"/>
    </source>
</evidence>
<dbReference type="InterPro" id="IPR048015">
    <property type="entry name" value="NTP-PPase_MazG-like_N"/>
</dbReference>
<dbReference type="GO" id="GO:0008168">
    <property type="term" value="F:methyltransferase activity"/>
    <property type="evidence" value="ECO:0007669"/>
    <property type="project" value="InterPro"/>
</dbReference>
<dbReference type="PANTHER" id="PTHR30522:SF0">
    <property type="entry name" value="NUCLEOSIDE TRIPHOSPHATE PYROPHOSPHOHYDROLASE"/>
    <property type="match status" value="1"/>
</dbReference>
<protein>
    <submittedName>
        <fullName evidence="3">Nucleoside triphosphate pyrophosphohydrolase</fullName>
        <ecNumber evidence="3">3.6.1.9</ecNumber>
    </submittedName>
</protein>
<dbReference type="PIRSF" id="PIRSF002845">
    <property type="entry name" value="Ttrprl_mtas_MazG"/>
    <property type="match status" value="1"/>
</dbReference>
<organism evidence="3 4">
    <name type="scientific">Paenisporosarcina quisquiliarum</name>
    <dbReference type="NCBI Taxonomy" id="365346"/>
    <lineage>
        <taxon>Bacteria</taxon>
        <taxon>Bacillati</taxon>
        <taxon>Bacillota</taxon>
        <taxon>Bacilli</taxon>
        <taxon>Bacillales</taxon>
        <taxon>Caryophanaceae</taxon>
        <taxon>Paenisporosarcina</taxon>
    </lineage>
</organism>
<dbReference type="GO" id="GO:0006203">
    <property type="term" value="P:dGTP catabolic process"/>
    <property type="evidence" value="ECO:0007669"/>
    <property type="project" value="TreeGrafter"/>
</dbReference>
<dbReference type="InterPro" id="IPR024180">
    <property type="entry name" value="Tetrapyrrole_Mease/MazG_pred"/>
</dbReference>
<dbReference type="Pfam" id="PF03819">
    <property type="entry name" value="MazG"/>
    <property type="match status" value="2"/>
</dbReference>
<keyword evidence="4" id="KW-1185">Reference proteome</keyword>
<dbReference type="InterPro" id="IPR000878">
    <property type="entry name" value="4pyrrol_Mease"/>
</dbReference>
<dbReference type="PANTHER" id="PTHR30522">
    <property type="entry name" value="NUCLEOSIDE TRIPHOSPHATE PYROPHOSPHOHYDROLASE"/>
    <property type="match status" value="1"/>
</dbReference>
<feature type="domain" description="NTP pyrophosphohydrolase MazG-like" evidence="2">
    <location>
        <begin position="396"/>
        <end position="451"/>
    </location>
</feature>
<feature type="domain" description="NTP pyrophosphohydrolase MazG-like" evidence="2">
    <location>
        <begin position="254"/>
        <end position="327"/>
    </location>
</feature>
<dbReference type="InterPro" id="IPR011551">
    <property type="entry name" value="NTP_PyrPHydrolase_MazG"/>
</dbReference>
<dbReference type="AlphaFoldDB" id="A0A9X3LI87"/>
<evidence type="ECO:0000259" key="2">
    <source>
        <dbReference type="Pfam" id="PF03819"/>
    </source>
</evidence>
<keyword evidence="3" id="KW-0378">Hydrolase</keyword>
<dbReference type="Gene3D" id="3.40.1010.10">
    <property type="entry name" value="Cobalt-precorrin-4 Transmethylase, Domain 1"/>
    <property type="match status" value="1"/>
</dbReference>
<dbReference type="FunFam" id="1.10.287.1080:FF:000001">
    <property type="entry name" value="Nucleoside triphosphate pyrophosphohydrolase"/>
    <property type="match status" value="1"/>
</dbReference>
<dbReference type="GO" id="GO:0046061">
    <property type="term" value="P:dATP catabolic process"/>
    <property type="evidence" value="ECO:0007669"/>
    <property type="project" value="TreeGrafter"/>
</dbReference>
<dbReference type="InterPro" id="IPR035996">
    <property type="entry name" value="4pyrrol_Methylase_sf"/>
</dbReference>
<dbReference type="GO" id="GO:0046047">
    <property type="term" value="P:TTP catabolic process"/>
    <property type="evidence" value="ECO:0007669"/>
    <property type="project" value="TreeGrafter"/>
</dbReference>
<dbReference type="SUPFAM" id="SSF53790">
    <property type="entry name" value="Tetrapyrrole methylase"/>
    <property type="match status" value="1"/>
</dbReference>
<gene>
    <name evidence="3" type="primary">mazG</name>
    <name evidence="3" type="ORF">M9R32_15025</name>
</gene>
<dbReference type="EMBL" id="JAMKBJ010000018">
    <property type="protein sequence ID" value="MCZ8538507.1"/>
    <property type="molecule type" value="Genomic_DNA"/>
</dbReference>
<dbReference type="CDD" id="cd11528">
    <property type="entry name" value="NTP-PPase_MazG_Nterm"/>
    <property type="match status" value="1"/>
</dbReference>
<dbReference type="NCBIfam" id="TIGR00444">
    <property type="entry name" value="mazG"/>
    <property type="match status" value="1"/>
</dbReference>
<dbReference type="CDD" id="cd11723">
    <property type="entry name" value="YabN_N_like"/>
    <property type="match status" value="1"/>
</dbReference>
<dbReference type="GO" id="GO:0047429">
    <property type="term" value="F:nucleoside triphosphate diphosphatase activity"/>
    <property type="evidence" value="ECO:0007669"/>
    <property type="project" value="UniProtKB-EC"/>
</dbReference>
<dbReference type="InterPro" id="IPR004518">
    <property type="entry name" value="MazG-like_dom"/>
</dbReference>
<evidence type="ECO:0000313" key="3">
    <source>
        <dbReference type="EMBL" id="MCZ8538507.1"/>
    </source>
</evidence>
<dbReference type="RefSeq" id="WP_269927573.1">
    <property type="nucleotide sequence ID" value="NZ_JAMKBJ010000018.1"/>
</dbReference>
<proteinExistence type="predicted"/>
<dbReference type="GO" id="GO:0046052">
    <property type="term" value="P:UTP catabolic process"/>
    <property type="evidence" value="ECO:0007669"/>
    <property type="project" value="TreeGrafter"/>
</dbReference>
<name>A0A9X3LI87_9BACL</name>
<feature type="domain" description="Tetrapyrrole methylase" evidence="1">
    <location>
        <begin position="3"/>
        <end position="206"/>
    </location>
</feature>
<dbReference type="NCBIfam" id="NF007113">
    <property type="entry name" value="PRK09562.1"/>
    <property type="match status" value="1"/>
</dbReference>
<dbReference type="InterPro" id="IPR014777">
    <property type="entry name" value="4pyrrole_Mease_sub1"/>
</dbReference>
<dbReference type="Pfam" id="PF00590">
    <property type="entry name" value="TP_methylase"/>
    <property type="match status" value="1"/>
</dbReference>
<reference evidence="3" key="1">
    <citation type="submission" date="2022-05" db="EMBL/GenBank/DDBJ databases">
        <authorList>
            <person name="Colautti A."/>
            <person name="Iacumin L."/>
        </authorList>
    </citation>
    <scope>NUCLEOTIDE SEQUENCE</scope>
    <source>
        <strain evidence="3">SK 55</strain>
    </source>
</reference>
<accession>A0A9X3LI87</accession>